<dbReference type="EMBL" id="AGRJ01000034">
    <property type="protein sequence ID" value="EHO53929.1"/>
    <property type="molecule type" value="Genomic_DNA"/>
</dbReference>
<dbReference type="InterPro" id="IPR044081">
    <property type="entry name" value="DUF5776"/>
</dbReference>
<gene>
    <name evidence="2" type="ORF">HMPREF9104_00368</name>
</gene>
<dbReference type="AlphaFoldDB" id="H1LCQ5"/>
<comment type="caution">
    <text evidence="2">The sequence shown here is derived from an EMBL/GenBank/DDBJ whole genome shotgun (WGS) entry which is preliminary data.</text>
</comment>
<evidence type="ECO:0000313" key="3">
    <source>
        <dbReference type="Proteomes" id="UP000005025"/>
    </source>
</evidence>
<dbReference type="STRING" id="797516.HMPREF9104_00368"/>
<dbReference type="Pfam" id="PF19087">
    <property type="entry name" value="DUF5776"/>
    <property type="match status" value="2"/>
</dbReference>
<accession>H1LCQ5</accession>
<organism evidence="2 3">
    <name type="scientific">Lentilactobacillus kisonensis F0435</name>
    <dbReference type="NCBI Taxonomy" id="797516"/>
    <lineage>
        <taxon>Bacteria</taxon>
        <taxon>Bacillati</taxon>
        <taxon>Bacillota</taxon>
        <taxon>Bacilli</taxon>
        <taxon>Lactobacillales</taxon>
        <taxon>Lactobacillaceae</taxon>
        <taxon>Lentilactobacillus</taxon>
    </lineage>
</organism>
<dbReference type="Proteomes" id="UP000005025">
    <property type="component" value="Unassembled WGS sequence"/>
</dbReference>
<sequence>MVKIVKSGKTTRFILSDGSYVTALKSFGEFISIKPGYKLDAKGTLYVSSKKGIYEHTGKTFKHAKKVRYLKKGAVIHVKRVVKSGSITRFQLTNGRYVTAKASMVKQLRKTYKNFRYAETKTVKVVNAKGVYQYKSADLKKRNRTVTLKNGTVLKVSGIVLSGNKARFQLTNGRYVTANVKFVKNI</sequence>
<evidence type="ECO:0000259" key="1">
    <source>
        <dbReference type="Pfam" id="PF19087"/>
    </source>
</evidence>
<dbReference type="HOGENOM" id="CLU_1432860_0_0_9"/>
<name>H1LCQ5_9LACO</name>
<feature type="domain" description="DUF5776" evidence="1">
    <location>
        <begin position="119"/>
        <end position="183"/>
    </location>
</feature>
<evidence type="ECO:0000313" key="2">
    <source>
        <dbReference type="EMBL" id="EHO53929.1"/>
    </source>
</evidence>
<proteinExistence type="predicted"/>
<dbReference type="PATRIC" id="fig|797516.3.peg.331"/>
<feature type="domain" description="DUF5776" evidence="1">
    <location>
        <begin position="43"/>
        <end position="105"/>
    </location>
</feature>
<protein>
    <recommendedName>
        <fullName evidence="1">DUF5776 domain-containing protein</fullName>
    </recommendedName>
</protein>
<reference evidence="2 3" key="1">
    <citation type="submission" date="2011-09" db="EMBL/GenBank/DDBJ databases">
        <authorList>
            <person name="Weinstock G."/>
            <person name="Sodergren E."/>
            <person name="Clifton S."/>
            <person name="Fulton L."/>
            <person name="Fulton B."/>
            <person name="Courtney L."/>
            <person name="Fronick C."/>
            <person name="Harrison M."/>
            <person name="Strong C."/>
            <person name="Farmer C."/>
            <person name="Delahaunty K."/>
            <person name="Markovic C."/>
            <person name="Hall O."/>
            <person name="Minx P."/>
            <person name="Tomlinson C."/>
            <person name="Mitreva M."/>
            <person name="Hou S."/>
            <person name="Chen J."/>
            <person name="Wollam A."/>
            <person name="Pepin K.H."/>
            <person name="Johnson M."/>
            <person name="Bhonagiri V."/>
            <person name="Zhang X."/>
            <person name="Suruliraj S."/>
            <person name="Warren W."/>
            <person name="Chinwalla A."/>
            <person name="Mardis E.R."/>
            <person name="Wilson R.K."/>
        </authorList>
    </citation>
    <scope>NUCLEOTIDE SEQUENCE [LARGE SCALE GENOMIC DNA]</scope>
    <source>
        <strain evidence="2 3">F0435</strain>
    </source>
</reference>